<dbReference type="InterPro" id="IPR011759">
    <property type="entry name" value="Cyt_c_oxidase_su2_TM_dom"/>
</dbReference>
<evidence type="ECO:0000256" key="8">
    <source>
        <dbReference type="ARBA" id="ARBA00022729"/>
    </source>
</evidence>
<keyword evidence="12 14" id="KW-0472">Membrane</keyword>
<dbReference type="PROSITE" id="PS50999">
    <property type="entry name" value="COX2_TM"/>
    <property type="match status" value="1"/>
</dbReference>
<evidence type="ECO:0000256" key="4">
    <source>
        <dbReference type="ARBA" id="ARBA00022448"/>
    </source>
</evidence>
<evidence type="ECO:0000313" key="18">
    <source>
        <dbReference type="EMBL" id="AZP36378.1"/>
    </source>
</evidence>
<dbReference type="SUPFAM" id="SSF81464">
    <property type="entry name" value="Cytochrome c oxidase subunit II-like, transmembrane region"/>
    <property type="match status" value="1"/>
</dbReference>
<evidence type="ECO:0000256" key="9">
    <source>
        <dbReference type="ARBA" id="ARBA00022982"/>
    </source>
</evidence>
<evidence type="ECO:0000256" key="15">
    <source>
        <dbReference type="SAM" id="Phobius"/>
    </source>
</evidence>
<gene>
    <name evidence="18" type="primary">cyoA</name>
    <name evidence="18" type="ORF">C3B56_00295</name>
</gene>
<evidence type="ECO:0000256" key="14">
    <source>
        <dbReference type="PIRNR" id="PIRNR000292"/>
    </source>
</evidence>
<dbReference type="RefSeq" id="WP_126071653.1">
    <property type="nucleotide sequence ID" value="NZ_CP026513.1"/>
</dbReference>
<evidence type="ECO:0000256" key="7">
    <source>
        <dbReference type="ARBA" id="ARBA00022692"/>
    </source>
</evidence>
<dbReference type="Pfam" id="PF00116">
    <property type="entry name" value="COX2"/>
    <property type="match status" value="1"/>
</dbReference>
<dbReference type="GO" id="GO:0005886">
    <property type="term" value="C:plasma membrane"/>
    <property type="evidence" value="ECO:0007669"/>
    <property type="project" value="UniProtKB-SubCell"/>
</dbReference>
<dbReference type="InterPro" id="IPR008972">
    <property type="entry name" value="Cupredoxin"/>
</dbReference>
<comment type="subcellular location">
    <subcellularLocation>
        <location evidence="1">Cell membrane</location>
        <topology evidence="1">Multi-pass membrane protein</topology>
    </subcellularLocation>
</comment>
<evidence type="ECO:0000256" key="13">
    <source>
        <dbReference type="ARBA" id="ARBA00025694"/>
    </source>
</evidence>
<sequence length="287" mass="33557">MKISKLKNYLFLPIIILLVNFSTKYYILNPKGQIAFEQSKLIFVSFLIMLIIVVPVILMSIIFLYKYSEKNYNHKNYKPNWDNSKNIEIVTWTVPIIIVFFLSIITWNSTHKLDPYKPIISNTKTMDIEAISLDWKWIFLYPKQNIASVNELAIPINTPIHFIITSSSVMNSFFIPKLGSQMYAMAGMKTQLYLISNKPGIYTGFSSNYSGVGFSNMKFKVISCKNMNYFNKWLKKVRRSLNYLDAVNLMQESIPSIDHQIEYFNKCESGLFNRLIDKFKNNKNNIY</sequence>
<dbReference type="Proteomes" id="UP000274458">
    <property type="component" value="Chromosome"/>
</dbReference>
<keyword evidence="9 14" id="KW-0249">Electron transport</keyword>
<comment type="subunit">
    <text evidence="3">Heterooctamer of two A chains, two B chains, two C chains and two D chains.</text>
</comment>
<dbReference type="GO" id="GO:0004129">
    <property type="term" value="F:cytochrome-c oxidase activity"/>
    <property type="evidence" value="ECO:0007669"/>
    <property type="project" value="UniProtKB-UniRule"/>
</dbReference>
<dbReference type="KEGG" id="aade:C3B56_00295"/>
<comment type="similarity">
    <text evidence="2 14">Belongs to the cytochrome c oxidase subunit 2 family.</text>
</comment>
<evidence type="ECO:0000256" key="3">
    <source>
        <dbReference type="ARBA" id="ARBA00011700"/>
    </source>
</evidence>
<feature type="transmembrane region" description="Helical" evidence="15">
    <location>
        <begin position="86"/>
        <end position="107"/>
    </location>
</feature>
<evidence type="ECO:0000256" key="2">
    <source>
        <dbReference type="ARBA" id="ARBA00007866"/>
    </source>
</evidence>
<dbReference type="GO" id="GO:0005507">
    <property type="term" value="F:copper ion binding"/>
    <property type="evidence" value="ECO:0007669"/>
    <property type="project" value="InterPro"/>
</dbReference>
<protein>
    <recommendedName>
        <fullName evidence="14">Ubiquinol oxidase subunit 2</fullName>
    </recommendedName>
</protein>
<evidence type="ECO:0000259" key="17">
    <source>
        <dbReference type="PROSITE" id="PS50999"/>
    </source>
</evidence>
<dbReference type="PANTHER" id="PTHR22888">
    <property type="entry name" value="CYTOCHROME C OXIDASE, SUBUNIT II"/>
    <property type="match status" value="1"/>
</dbReference>
<keyword evidence="19" id="KW-1185">Reference proteome</keyword>
<feature type="domain" description="Cytochrome oxidase subunit II transmembrane region profile" evidence="17">
    <location>
        <begin position="19"/>
        <end position="117"/>
    </location>
</feature>
<keyword evidence="8" id="KW-0732">Signal</keyword>
<comment type="function">
    <text evidence="13">Cytochrome bo(3) ubiquinol terminal oxidase is the component of the aerobic respiratory chain of E.coli that predominates when cells are grown at high aeration. Has proton pump activity across the membrane in addition to electron transfer, pumping 2 protons/electron.</text>
</comment>
<dbReference type="CDD" id="cd04212">
    <property type="entry name" value="CuRO_UO_II"/>
    <property type="match status" value="1"/>
</dbReference>
<keyword evidence="11 14" id="KW-0560">Oxidoreductase</keyword>
<feature type="transmembrane region" description="Helical" evidence="15">
    <location>
        <begin position="40"/>
        <end position="65"/>
    </location>
</feature>
<dbReference type="InterPro" id="IPR036257">
    <property type="entry name" value="Cyt_c_oxidase_su2_TM_sf"/>
</dbReference>
<evidence type="ECO:0000256" key="1">
    <source>
        <dbReference type="ARBA" id="ARBA00004651"/>
    </source>
</evidence>
<organism evidence="18 19">
    <name type="scientific">Candidatus Annandia adelgestsuga</name>
    <dbReference type="NCBI Taxonomy" id="1302411"/>
    <lineage>
        <taxon>Bacteria</taxon>
        <taxon>Pseudomonadati</taxon>
        <taxon>Pseudomonadota</taxon>
        <taxon>Gammaproteobacteria</taxon>
        <taxon>Enterobacterales</taxon>
        <taxon>Enterobacteriaceae</taxon>
        <taxon>Candidatus Annandia</taxon>
    </lineage>
</organism>
<dbReference type="EMBL" id="CP026513">
    <property type="protein sequence ID" value="AZP36378.1"/>
    <property type="molecule type" value="Genomic_DNA"/>
</dbReference>
<dbReference type="InterPro" id="IPR006333">
    <property type="entry name" value="Cyt_o_ubiquinol_oxidase_su2"/>
</dbReference>
<dbReference type="PIRSF" id="PIRSF000292">
    <property type="entry name" value="Ubi_od_II"/>
    <property type="match status" value="1"/>
</dbReference>
<proteinExistence type="inferred from homology"/>
<dbReference type="GO" id="GO:0016682">
    <property type="term" value="F:oxidoreductase activity, acting on diphenols and related substances as donors, oxygen as acceptor"/>
    <property type="evidence" value="ECO:0007669"/>
    <property type="project" value="InterPro"/>
</dbReference>
<dbReference type="Gene3D" id="1.10.287.90">
    <property type="match status" value="1"/>
</dbReference>
<evidence type="ECO:0000256" key="10">
    <source>
        <dbReference type="ARBA" id="ARBA00022989"/>
    </source>
</evidence>
<reference evidence="18 19" key="1">
    <citation type="journal article" date="2018" name="Genome Biol. Evol.">
        <title>Partnering With a Pest: Genomes of Hemlock Woolly Adelgid Symbionts Reveal Atypical Nutritional Provisioning Patterns in Dual-Obligate Bacteria.</title>
        <authorList>
            <person name="Weglarz K.M."/>
            <person name="Havill N.P."/>
            <person name="Burke G.R."/>
            <person name="von Dohlen C.D."/>
        </authorList>
    </citation>
    <scope>NUCLEOTIDE SEQUENCE [LARGE SCALE GENOMIC DNA]</scope>
    <source>
        <strain evidence="18">ENA</strain>
    </source>
</reference>
<evidence type="ECO:0000256" key="12">
    <source>
        <dbReference type="ARBA" id="ARBA00023136"/>
    </source>
</evidence>
<dbReference type="InterPro" id="IPR045187">
    <property type="entry name" value="CcO_II"/>
</dbReference>
<dbReference type="PROSITE" id="PS50857">
    <property type="entry name" value="COX2_CUA"/>
    <property type="match status" value="1"/>
</dbReference>
<dbReference type="GO" id="GO:0042773">
    <property type="term" value="P:ATP synthesis coupled electron transport"/>
    <property type="evidence" value="ECO:0007669"/>
    <property type="project" value="TreeGrafter"/>
</dbReference>
<keyword evidence="4 14" id="KW-0813">Transport</keyword>
<dbReference type="NCBIfam" id="TIGR01433">
    <property type="entry name" value="CyoA"/>
    <property type="match status" value="1"/>
</dbReference>
<evidence type="ECO:0000259" key="16">
    <source>
        <dbReference type="PROSITE" id="PS50857"/>
    </source>
</evidence>
<dbReference type="Gene3D" id="2.60.40.420">
    <property type="entry name" value="Cupredoxins - blue copper proteins"/>
    <property type="match status" value="1"/>
</dbReference>
<feature type="transmembrane region" description="Helical" evidence="15">
    <location>
        <begin position="9"/>
        <end position="28"/>
    </location>
</feature>
<name>A0A3S9J7M4_9ENTR</name>
<keyword evidence="5 14" id="KW-1003">Cell membrane</keyword>
<dbReference type="SUPFAM" id="SSF49503">
    <property type="entry name" value="Cupredoxins"/>
    <property type="match status" value="1"/>
</dbReference>
<accession>A0A3S9J7M4</accession>
<evidence type="ECO:0000313" key="19">
    <source>
        <dbReference type="Proteomes" id="UP000274458"/>
    </source>
</evidence>
<dbReference type="PRINTS" id="PR01166">
    <property type="entry name" value="CYCOXIDASEII"/>
</dbReference>
<evidence type="ECO:0000256" key="6">
    <source>
        <dbReference type="ARBA" id="ARBA00022660"/>
    </source>
</evidence>
<dbReference type="AlphaFoldDB" id="A0A3S9J7M4"/>
<feature type="domain" description="Cytochrome oxidase subunit II copper A binding" evidence="16">
    <location>
        <begin position="123"/>
        <end position="236"/>
    </location>
</feature>
<keyword evidence="6 14" id="KW-0679">Respiratory chain</keyword>
<dbReference type="OrthoDB" id="9783445at2"/>
<dbReference type="InterPro" id="IPR034227">
    <property type="entry name" value="CuRO_UO_II"/>
</dbReference>
<dbReference type="PANTHER" id="PTHR22888:SF18">
    <property type="entry name" value="CYTOCHROME BO(3) UBIQUINOL OXIDASE SUBUNIT 2"/>
    <property type="match status" value="1"/>
</dbReference>
<keyword evidence="7 15" id="KW-0812">Transmembrane</keyword>
<evidence type="ECO:0000256" key="11">
    <source>
        <dbReference type="ARBA" id="ARBA00023002"/>
    </source>
</evidence>
<keyword evidence="10 15" id="KW-1133">Transmembrane helix</keyword>
<dbReference type="InterPro" id="IPR002429">
    <property type="entry name" value="CcO_II-like_C"/>
</dbReference>
<evidence type="ECO:0000256" key="5">
    <source>
        <dbReference type="ARBA" id="ARBA00022475"/>
    </source>
</evidence>